<reference evidence="19 20" key="1">
    <citation type="submission" date="2019-08" db="EMBL/GenBank/DDBJ databases">
        <title>In-depth cultivation of the pig gut microbiome towards novel bacterial diversity and tailored functional studies.</title>
        <authorList>
            <person name="Wylensek D."/>
            <person name="Hitch T.C.A."/>
            <person name="Clavel T."/>
        </authorList>
    </citation>
    <scope>NUCLEOTIDE SEQUENCE [LARGE SCALE GENOMIC DNA]</scope>
    <source>
        <strain evidence="19 20">RF-GAM-744-WT-7</strain>
    </source>
</reference>
<evidence type="ECO:0000256" key="11">
    <source>
        <dbReference type="ARBA" id="ARBA00023204"/>
    </source>
</evidence>
<dbReference type="PROSITE" id="PS51066">
    <property type="entry name" value="ZF_FPG_2"/>
    <property type="match status" value="1"/>
</dbReference>
<comment type="caution">
    <text evidence="19">The sequence shown here is derived from an EMBL/GenBank/DDBJ whole genome shotgun (WGS) entry which is preliminary data.</text>
</comment>
<dbReference type="InterPro" id="IPR035937">
    <property type="entry name" value="FPG_N"/>
</dbReference>
<evidence type="ECO:0000256" key="16">
    <source>
        <dbReference type="PROSITE-ProRule" id="PRU00391"/>
    </source>
</evidence>
<dbReference type="Proteomes" id="UP000442535">
    <property type="component" value="Unassembled WGS sequence"/>
</dbReference>
<evidence type="ECO:0000256" key="6">
    <source>
        <dbReference type="ARBA" id="ARBA00022763"/>
    </source>
</evidence>
<dbReference type="InterPro" id="IPR000214">
    <property type="entry name" value="Znf_DNA_glyclase/AP_lyase"/>
</dbReference>
<dbReference type="InterPro" id="IPR012319">
    <property type="entry name" value="FPG_cat"/>
</dbReference>
<protein>
    <submittedName>
        <fullName evidence="19">Bifunctional DNA-formamidopyrimidine glycosylase/DNA-(Apurinic or apyrimidinic site) lyase</fullName>
        <ecNumber evidence="19">3.2.2.23</ecNumber>
        <ecNumber evidence="19">4.2.99.18</ecNumber>
    </submittedName>
</protein>
<evidence type="ECO:0000256" key="3">
    <source>
        <dbReference type="ARBA" id="ARBA00009409"/>
    </source>
</evidence>
<dbReference type="Pfam" id="PF01149">
    <property type="entry name" value="Fapy_DNA_glyco"/>
    <property type="match status" value="1"/>
</dbReference>
<dbReference type="PANTHER" id="PTHR22993">
    <property type="entry name" value="FORMAMIDOPYRIMIDINE-DNA GLYCOSYLASE"/>
    <property type="match status" value="1"/>
</dbReference>
<dbReference type="GO" id="GO:0008270">
    <property type="term" value="F:zinc ion binding"/>
    <property type="evidence" value="ECO:0007669"/>
    <property type="project" value="UniProtKB-KW"/>
</dbReference>
<evidence type="ECO:0000256" key="8">
    <source>
        <dbReference type="ARBA" id="ARBA00022801"/>
    </source>
</evidence>
<evidence type="ECO:0000256" key="10">
    <source>
        <dbReference type="ARBA" id="ARBA00023125"/>
    </source>
</evidence>
<dbReference type="EC" id="3.2.2.23" evidence="19"/>
<evidence type="ECO:0000256" key="2">
    <source>
        <dbReference type="ARBA" id="ARBA00001947"/>
    </source>
</evidence>
<keyword evidence="11" id="KW-0234">DNA repair</keyword>
<evidence type="ECO:0000256" key="13">
    <source>
        <dbReference type="ARBA" id="ARBA00023268"/>
    </source>
</evidence>
<dbReference type="SUPFAM" id="SSF46946">
    <property type="entry name" value="S13-like H2TH domain"/>
    <property type="match status" value="1"/>
</dbReference>
<dbReference type="CDD" id="cd08966">
    <property type="entry name" value="EcFpg-like_N"/>
    <property type="match status" value="1"/>
</dbReference>
<dbReference type="InterPro" id="IPR015886">
    <property type="entry name" value="H2TH_FPG"/>
</dbReference>
<dbReference type="GO" id="GO:0006284">
    <property type="term" value="P:base-excision repair"/>
    <property type="evidence" value="ECO:0007669"/>
    <property type="project" value="InterPro"/>
</dbReference>
<evidence type="ECO:0000256" key="1">
    <source>
        <dbReference type="ARBA" id="ARBA00001668"/>
    </source>
</evidence>
<comment type="catalytic activity">
    <reaction evidence="1">
        <text>Hydrolysis of DNA containing ring-opened 7-methylguanine residues, releasing 2,6-diamino-4-hydroxy-5-(N-methyl)formamidopyrimidine.</text>
        <dbReference type="EC" id="3.2.2.23"/>
    </reaction>
</comment>
<keyword evidence="20" id="KW-1185">Reference proteome</keyword>
<evidence type="ECO:0000256" key="14">
    <source>
        <dbReference type="ARBA" id="ARBA00023295"/>
    </source>
</evidence>
<evidence type="ECO:0000313" key="19">
    <source>
        <dbReference type="EMBL" id="MST50610.1"/>
    </source>
</evidence>
<dbReference type="NCBIfam" id="NF002211">
    <property type="entry name" value="PRK01103.1"/>
    <property type="match status" value="1"/>
</dbReference>
<keyword evidence="12 19" id="KW-0456">Lyase</keyword>
<evidence type="ECO:0000256" key="9">
    <source>
        <dbReference type="ARBA" id="ARBA00022833"/>
    </source>
</evidence>
<dbReference type="AlphaFoldDB" id="A0A7K0K6D5"/>
<feature type="domain" description="FPG-type" evidence="17">
    <location>
        <begin position="276"/>
        <end position="310"/>
    </location>
</feature>
<dbReference type="NCBIfam" id="TIGR00577">
    <property type="entry name" value="fpg"/>
    <property type="match status" value="1"/>
</dbReference>
<sequence>MPELPEVETIRRNLEANLLGKTIATLSESTHPRTLRYQVGGIDRLHRDVVGREISAVVRRGKFLWMEFSGIAQRPSGETENTEVPEPDSPPALCFHLGMSGQLRLVEGASPGLRHERLRFTLSDSQALAYCDQRTFGHVETRPLAPTADGYPAGAGTTRAFLPVGLEHIARDVLDPYLDLERVFAKFRSSRRAVKTKLLDQGIVSGIGNIYADEGLFASRIRPFTPAGDLSQREVSRLLEAVAEVMRHALEFGGTSFDKLYVNSWGNPGDFASELNVYGRAGKPCHHCGKPLDKIVIDGRSAVFCSHCEPTA</sequence>
<dbReference type="PANTHER" id="PTHR22993:SF9">
    <property type="entry name" value="FORMAMIDOPYRIMIDINE-DNA GLYCOSYLASE"/>
    <property type="match status" value="1"/>
</dbReference>
<keyword evidence="8 19" id="KW-0378">Hydrolase</keyword>
<evidence type="ECO:0000256" key="4">
    <source>
        <dbReference type="ARBA" id="ARBA00011245"/>
    </source>
</evidence>
<dbReference type="GO" id="GO:0003684">
    <property type="term" value="F:damaged DNA binding"/>
    <property type="evidence" value="ECO:0007669"/>
    <property type="project" value="InterPro"/>
</dbReference>
<dbReference type="EC" id="4.2.99.18" evidence="19"/>
<dbReference type="Pfam" id="PF06827">
    <property type="entry name" value="zf-FPG_IleRS"/>
    <property type="match status" value="1"/>
</dbReference>
<dbReference type="InterPro" id="IPR010979">
    <property type="entry name" value="Ribosomal_uS13-like_H2TH"/>
</dbReference>
<evidence type="ECO:0000259" key="17">
    <source>
        <dbReference type="PROSITE" id="PS51066"/>
    </source>
</evidence>
<comment type="cofactor">
    <cofactor evidence="2">
        <name>Zn(2+)</name>
        <dbReference type="ChEBI" id="CHEBI:29105"/>
    </cofactor>
</comment>
<dbReference type="Pfam" id="PF06831">
    <property type="entry name" value="H2TH"/>
    <property type="match status" value="1"/>
</dbReference>
<comment type="subunit">
    <text evidence="4">Monomer.</text>
</comment>
<dbReference type="Gene3D" id="3.20.190.10">
    <property type="entry name" value="MutM-like, N-terminal"/>
    <property type="match status" value="1"/>
</dbReference>
<dbReference type="SUPFAM" id="SSF57716">
    <property type="entry name" value="Glucocorticoid receptor-like (DNA-binding domain)"/>
    <property type="match status" value="1"/>
</dbReference>
<evidence type="ECO:0000313" key="20">
    <source>
        <dbReference type="Proteomes" id="UP000442535"/>
    </source>
</evidence>
<evidence type="ECO:0000256" key="15">
    <source>
        <dbReference type="ARBA" id="ARBA00044632"/>
    </source>
</evidence>
<dbReference type="InterPro" id="IPR010663">
    <property type="entry name" value="Znf_FPG/IleRS"/>
</dbReference>
<organism evidence="19 20">
    <name type="scientific">Mobiluncus porci</name>
    <dbReference type="NCBI Taxonomy" id="2652278"/>
    <lineage>
        <taxon>Bacteria</taxon>
        <taxon>Bacillati</taxon>
        <taxon>Actinomycetota</taxon>
        <taxon>Actinomycetes</taxon>
        <taxon>Actinomycetales</taxon>
        <taxon>Actinomycetaceae</taxon>
        <taxon>Mobiluncus</taxon>
    </lineage>
</organism>
<dbReference type="Gene3D" id="1.10.8.50">
    <property type="match status" value="1"/>
</dbReference>
<dbReference type="SUPFAM" id="SSF81624">
    <property type="entry name" value="N-terminal domain of MutM-like DNA repair proteins"/>
    <property type="match status" value="1"/>
</dbReference>
<keyword evidence="10" id="KW-0238">DNA-binding</keyword>
<dbReference type="SMART" id="SM00898">
    <property type="entry name" value="Fapy_DNA_glyco"/>
    <property type="match status" value="1"/>
</dbReference>
<gene>
    <name evidence="19" type="primary">mutM</name>
    <name evidence="19" type="ORF">FYJ63_10315</name>
</gene>
<dbReference type="EMBL" id="VUMY01000024">
    <property type="protein sequence ID" value="MST50610.1"/>
    <property type="molecule type" value="Genomic_DNA"/>
</dbReference>
<comment type="similarity">
    <text evidence="3">Belongs to the FPG family.</text>
</comment>
<dbReference type="PROSITE" id="PS51068">
    <property type="entry name" value="FPG_CAT"/>
    <property type="match status" value="1"/>
</dbReference>
<keyword evidence="5" id="KW-0479">Metal-binding</keyword>
<keyword evidence="9" id="KW-0862">Zinc</keyword>
<accession>A0A7K0K6D5</accession>
<evidence type="ECO:0000259" key="18">
    <source>
        <dbReference type="PROSITE" id="PS51068"/>
    </source>
</evidence>
<keyword evidence="7 16" id="KW-0863">Zinc-finger</keyword>
<proteinExistence type="inferred from homology"/>
<name>A0A7K0K6D5_9ACTO</name>
<keyword evidence="13" id="KW-0511">Multifunctional enzyme</keyword>
<evidence type="ECO:0000256" key="12">
    <source>
        <dbReference type="ARBA" id="ARBA00023239"/>
    </source>
</evidence>
<comment type="catalytic activity">
    <reaction evidence="15">
        <text>2'-deoxyribonucleotide-(2'-deoxyribose 5'-phosphate)-2'-deoxyribonucleotide-DNA = a 3'-end 2'-deoxyribonucleotide-(2,3-dehydro-2,3-deoxyribose 5'-phosphate)-DNA + a 5'-end 5'-phospho-2'-deoxyribonucleoside-DNA + H(+)</text>
        <dbReference type="Rhea" id="RHEA:66592"/>
        <dbReference type="Rhea" id="RHEA-COMP:13180"/>
        <dbReference type="Rhea" id="RHEA-COMP:16897"/>
        <dbReference type="Rhea" id="RHEA-COMP:17067"/>
        <dbReference type="ChEBI" id="CHEBI:15378"/>
        <dbReference type="ChEBI" id="CHEBI:136412"/>
        <dbReference type="ChEBI" id="CHEBI:157695"/>
        <dbReference type="ChEBI" id="CHEBI:167181"/>
        <dbReference type="EC" id="4.2.99.18"/>
    </reaction>
</comment>
<dbReference type="GO" id="GO:0034039">
    <property type="term" value="F:8-oxo-7,8-dihydroguanine DNA N-glycosylase activity"/>
    <property type="evidence" value="ECO:0007669"/>
    <property type="project" value="TreeGrafter"/>
</dbReference>
<keyword evidence="6" id="KW-0227">DNA damage</keyword>
<dbReference type="FunFam" id="1.10.8.50:FF:000003">
    <property type="entry name" value="Formamidopyrimidine-DNA glycosylase"/>
    <property type="match status" value="1"/>
</dbReference>
<evidence type="ECO:0000256" key="5">
    <source>
        <dbReference type="ARBA" id="ARBA00022723"/>
    </source>
</evidence>
<keyword evidence="14 19" id="KW-0326">Glycosidase</keyword>
<dbReference type="SMART" id="SM01232">
    <property type="entry name" value="H2TH"/>
    <property type="match status" value="1"/>
</dbReference>
<dbReference type="RefSeq" id="WP_154546447.1">
    <property type="nucleotide sequence ID" value="NZ_VUMY01000024.1"/>
</dbReference>
<dbReference type="GO" id="GO:0006979">
    <property type="term" value="P:response to oxidative stress"/>
    <property type="evidence" value="ECO:0007669"/>
    <property type="project" value="UniProtKB-ARBA"/>
</dbReference>
<dbReference type="GO" id="GO:0140078">
    <property type="term" value="F:class I DNA-(apurinic or apyrimidinic site) endonuclease activity"/>
    <property type="evidence" value="ECO:0007669"/>
    <property type="project" value="UniProtKB-EC"/>
</dbReference>
<dbReference type="InterPro" id="IPR020629">
    <property type="entry name" value="FPG_Glyclase"/>
</dbReference>
<dbReference type="GO" id="GO:0003690">
    <property type="term" value="F:double-stranded DNA binding"/>
    <property type="evidence" value="ECO:0007669"/>
    <property type="project" value="UniProtKB-ARBA"/>
</dbReference>
<evidence type="ECO:0000256" key="7">
    <source>
        <dbReference type="ARBA" id="ARBA00022771"/>
    </source>
</evidence>
<feature type="domain" description="Formamidopyrimidine-DNA glycosylase catalytic" evidence="18">
    <location>
        <begin position="2"/>
        <end position="137"/>
    </location>
</feature>